<comment type="subunit">
    <text evidence="3">Homohexamer.</text>
</comment>
<dbReference type="GO" id="GO:0072329">
    <property type="term" value="P:monocarboxylic acid catabolic process"/>
    <property type="evidence" value="ECO:0007669"/>
    <property type="project" value="UniProtKB-ARBA"/>
</dbReference>
<keyword evidence="11" id="KW-1185">Reference proteome</keyword>
<dbReference type="PANTHER" id="PTHR33254">
    <property type="entry name" value="4-HYDROXY-4-METHYL-2-OXOGLUTARATE ALDOLASE 3-RELATED"/>
    <property type="match status" value="1"/>
</dbReference>
<evidence type="ECO:0000256" key="4">
    <source>
        <dbReference type="ARBA" id="ARBA00012213"/>
    </source>
</evidence>
<dbReference type="KEGG" id="boz:DBV39_02865"/>
<dbReference type="EMBL" id="CP028901">
    <property type="protein sequence ID" value="AWB32835.1"/>
    <property type="molecule type" value="Genomic_DNA"/>
</dbReference>
<name>A0A2R4XGC5_9BURK</name>
<dbReference type="SUPFAM" id="SSF89562">
    <property type="entry name" value="RraA-like"/>
    <property type="match status" value="1"/>
</dbReference>
<evidence type="ECO:0000256" key="6">
    <source>
        <dbReference type="ARBA" id="ARBA00022842"/>
    </source>
</evidence>
<reference evidence="10 11" key="1">
    <citation type="submission" date="2018-04" db="EMBL/GenBank/DDBJ databases">
        <title>Bordetella sp. HZ20 isolated from seawater.</title>
        <authorList>
            <person name="Sun C."/>
        </authorList>
    </citation>
    <scope>NUCLEOTIDE SEQUENCE [LARGE SCALE GENOMIC DNA]</scope>
    <source>
        <strain evidence="10 11">HZ20</strain>
    </source>
</reference>
<organism evidence="10 11">
    <name type="scientific">Orrella marina</name>
    <dbReference type="NCBI Taxonomy" id="2163011"/>
    <lineage>
        <taxon>Bacteria</taxon>
        <taxon>Pseudomonadati</taxon>
        <taxon>Pseudomonadota</taxon>
        <taxon>Betaproteobacteria</taxon>
        <taxon>Burkholderiales</taxon>
        <taxon>Alcaligenaceae</taxon>
        <taxon>Orrella</taxon>
    </lineage>
</organism>
<dbReference type="OrthoDB" id="8717144at2"/>
<dbReference type="RefSeq" id="WP_108620276.1">
    <property type="nucleotide sequence ID" value="NZ_CP028901.1"/>
</dbReference>
<feature type="binding site" evidence="9">
    <location>
        <position position="108"/>
    </location>
    <ligand>
        <name>substrate</name>
    </ligand>
</feature>
<dbReference type="CDD" id="cd16841">
    <property type="entry name" value="RraA_family"/>
    <property type="match status" value="1"/>
</dbReference>
<keyword evidence="6 9" id="KW-0460">Magnesium</keyword>
<dbReference type="EC" id="4.1.3.17" evidence="4"/>
<dbReference type="FunFam" id="3.50.30.40:FF:000002">
    <property type="entry name" value="4-carboxy-4-hydroxy-2-oxoadipate aldolase/oxaloacetate decarboxylase"/>
    <property type="match status" value="1"/>
</dbReference>
<dbReference type="GO" id="GO:0042537">
    <property type="term" value="P:benzene-containing compound metabolic process"/>
    <property type="evidence" value="ECO:0007669"/>
    <property type="project" value="UniProtKB-ARBA"/>
</dbReference>
<proteinExistence type="inferred from homology"/>
<dbReference type="InterPro" id="IPR036704">
    <property type="entry name" value="RraA/RraA-like_sf"/>
</dbReference>
<evidence type="ECO:0000256" key="5">
    <source>
        <dbReference type="ARBA" id="ARBA00022723"/>
    </source>
</evidence>
<gene>
    <name evidence="10" type="ORF">DBV39_02865</name>
</gene>
<keyword evidence="5 9" id="KW-0479">Metal-binding</keyword>
<evidence type="ECO:0000256" key="9">
    <source>
        <dbReference type="PIRSR" id="PIRSR605493-1"/>
    </source>
</evidence>
<evidence type="ECO:0000256" key="2">
    <source>
        <dbReference type="ARBA" id="ARBA00001946"/>
    </source>
</evidence>
<comment type="catalytic activity">
    <reaction evidence="1">
        <text>4-hydroxy-4-methyl-2-oxoglutarate = 2 pyruvate</text>
        <dbReference type="Rhea" id="RHEA:22748"/>
        <dbReference type="ChEBI" id="CHEBI:15361"/>
        <dbReference type="ChEBI" id="CHEBI:58276"/>
        <dbReference type="EC" id="4.1.3.17"/>
    </reaction>
</comment>
<evidence type="ECO:0000256" key="8">
    <source>
        <dbReference type="ARBA" id="ARBA00061585"/>
    </source>
</evidence>
<protein>
    <recommendedName>
        <fullName evidence="4">4-hydroxy-4-methyl-2-oxoglutarate aldolase</fullName>
        <ecNumber evidence="4">4.1.3.17</ecNumber>
    </recommendedName>
</protein>
<evidence type="ECO:0000256" key="7">
    <source>
        <dbReference type="ARBA" id="ARBA00023239"/>
    </source>
</evidence>
<dbReference type="PANTHER" id="PTHR33254:SF16">
    <property type="entry name" value="BLR3842 PROTEIN"/>
    <property type="match status" value="1"/>
</dbReference>
<feature type="binding site" evidence="9">
    <location>
        <position position="109"/>
    </location>
    <ligand>
        <name>Mg(2+)</name>
        <dbReference type="ChEBI" id="CHEBI:18420"/>
    </ligand>
</feature>
<dbReference type="Proteomes" id="UP000244571">
    <property type="component" value="Chromosome"/>
</dbReference>
<dbReference type="InterPro" id="IPR005493">
    <property type="entry name" value="RraA/RraA-like"/>
</dbReference>
<accession>A0A2R4XGC5</accession>
<dbReference type="GO" id="GO:0046872">
    <property type="term" value="F:metal ion binding"/>
    <property type="evidence" value="ECO:0007669"/>
    <property type="project" value="UniProtKB-KW"/>
</dbReference>
<evidence type="ECO:0000313" key="11">
    <source>
        <dbReference type="Proteomes" id="UP000244571"/>
    </source>
</evidence>
<keyword evidence="7" id="KW-0456">Lyase</keyword>
<dbReference type="Gene3D" id="3.50.30.40">
    <property type="entry name" value="Ribonuclease E inhibitor RraA/RraA-like"/>
    <property type="match status" value="1"/>
</dbReference>
<dbReference type="NCBIfam" id="NF006731">
    <property type="entry name" value="PRK09262.1"/>
    <property type="match status" value="1"/>
</dbReference>
<dbReference type="GO" id="GO:0019336">
    <property type="term" value="P:phenol-containing compound catabolic process"/>
    <property type="evidence" value="ECO:0007669"/>
    <property type="project" value="UniProtKB-ARBA"/>
</dbReference>
<dbReference type="Pfam" id="PF03737">
    <property type="entry name" value="RraA-like"/>
    <property type="match status" value="1"/>
</dbReference>
<sequence length="213" mass="22462">MTSQETLLQQLNALGTATIHEAQGQIGAMDHEMKPIDPTCRMIGRALTVDTRPDDNLMIHYALTKARPGDVLVVDAKGFLEAGPWGDLLTLAAMKRGIVGLVIDGAVRDANTILELGFPVFCKGLSIKGTNKEQAGKVNVPVICAGVNVRPGDIIVGDRDGVVVIKSEDAQSALDSANAREAKEDGIRTKIESGISTVEILGLGPKLTALGLE</sequence>
<comment type="cofactor">
    <cofactor evidence="2 9">
        <name>Mg(2+)</name>
        <dbReference type="ChEBI" id="CHEBI:18420"/>
    </cofactor>
</comment>
<evidence type="ECO:0000313" key="10">
    <source>
        <dbReference type="EMBL" id="AWB32835.1"/>
    </source>
</evidence>
<evidence type="ECO:0000256" key="1">
    <source>
        <dbReference type="ARBA" id="ARBA00001342"/>
    </source>
</evidence>
<dbReference type="AlphaFoldDB" id="A0A2R4XGC5"/>
<comment type="similarity">
    <text evidence="8">Belongs to the LigK/PcmE family.</text>
</comment>
<feature type="binding site" evidence="9">
    <location>
        <begin position="86"/>
        <end position="89"/>
    </location>
    <ligand>
        <name>substrate</name>
    </ligand>
</feature>
<dbReference type="GO" id="GO:0047443">
    <property type="term" value="F:4-hydroxy-4-methyl-2-oxoglutarate aldolase activity"/>
    <property type="evidence" value="ECO:0007669"/>
    <property type="project" value="UniProtKB-EC"/>
</dbReference>
<evidence type="ECO:0000256" key="3">
    <source>
        <dbReference type="ARBA" id="ARBA00011643"/>
    </source>
</evidence>